<sequence>MSPKHQIYLDRTEFVRSLLNDTTTANILLRVDNFHIYAHTTILYCASGFFKKIFKLLAHKDDEKRSEYLFHDYSCNKEIAISRLHEYKGQENVELLYDSVDFQNFIAFIYGYPIETNEQDQLFVLAYLACKHKFDVPELVDFCDTNLYKVWNKQRWHVILRVSKWLGLKKLRCRVLRYVYSQGELMFQGHAKKDLDERDWQIMFVLSNGKDPLLVIDSILDGTYDDESTEFFQENFCEMKKIIN</sequence>
<name>A0A9W4WUL0_9GLOM</name>
<gene>
    <name evidence="2" type="ORF">FWILDA_LOCUS9410</name>
</gene>
<comment type="caution">
    <text evidence="2">The sequence shown here is derived from an EMBL/GenBank/DDBJ whole genome shotgun (WGS) entry which is preliminary data.</text>
</comment>
<evidence type="ECO:0000313" key="2">
    <source>
        <dbReference type="EMBL" id="CAI2180085.1"/>
    </source>
</evidence>
<dbReference type="Gene3D" id="3.30.710.10">
    <property type="entry name" value="Potassium Channel Kv1.1, Chain A"/>
    <property type="match status" value="1"/>
</dbReference>
<dbReference type="PROSITE" id="PS50097">
    <property type="entry name" value="BTB"/>
    <property type="match status" value="1"/>
</dbReference>
<dbReference type="Proteomes" id="UP001153678">
    <property type="component" value="Unassembled WGS sequence"/>
</dbReference>
<proteinExistence type="predicted"/>
<dbReference type="OrthoDB" id="2325218at2759"/>
<reference evidence="2" key="1">
    <citation type="submission" date="2022-08" db="EMBL/GenBank/DDBJ databases">
        <authorList>
            <person name="Kallberg Y."/>
            <person name="Tangrot J."/>
            <person name="Rosling A."/>
        </authorList>
    </citation>
    <scope>NUCLEOTIDE SEQUENCE</scope>
    <source>
        <strain evidence="2">Wild A</strain>
    </source>
</reference>
<dbReference type="AlphaFoldDB" id="A0A9W4WUL0"/>
<protein>
    <submittedName>
        <fullName evidence="2">19918_t:CDS:1</fullName>
    </submittedName>
</protein>
<feature type="domain" description="BTB" evidence="1">
    <location>
        <begin position="25"/>
        <end position="118"/>
    </location>
</feature>
<keyword evidence="3" id="KW-1185">Reference proteome</keyword>
<dbReference type="SMART" id="SM00225">
    <property type="entry name" value="BTB"/>
    <property type="match status" value="1"/>
</dbReference>
<dbReference type="InterPro" id="IPR000210">
    <property type="entry name" value="BTB/POZ_dom"/>
</dbReference>
<evidence type="ECO:0000313" key="3">
    <source>
        <dbReference type="Proteomes" id="UP001153678"/>
    </source>
</evidence>
<dbReference type="InterPro" id="IPR011333">
    <property type="entry name" value="SKP1/BTB/POZ_sf"/>
</dbReference>
<accession>A0A9W4WUL0</accession>
<dbReference type="EMBL" id="CAMKVN010002207">
    <property type="protein sequence ID" value="CAI2180085.1"/>
    <property type="molecule type" value="Genomic_DNA"/>
</dbReference>
<evidence type="ECO:0000259" key="1">
    <source>
        <dbReference type="PROSITE" id="PS50097"/>
    </source>
</evidence>
<organism evidence="2 3">
    <name type="scientific">Funneliformis geosporum</name>
    <dbReference type="NCBI Taxonomy" id="1117311"/>
    <lineage>
        <taxon>Eukaryota</taxon>
        <taxon>Fungi</taxon>
        <taxon>Fungi incertae sedis</taxon>
        <taxon>Mucoromycota</taxon>
        <taxon>Glomeromycotina</taxon>
        <taxon>Glomeromycetes</taxon>
        <taxon>Glomerales</taxon>
        <taxon>Glomeraceae</taxon>
        <taxon>Funneliformis</taxon>
    </lineage>
</organism>
<dbReference type="SUPFAM" id="SSF54695">
    <property type="entry name" value="POZ domain"/>
    <property type="match status" value="1"/>
</dbReference>